<feature type="region of interest" description="Disordered" evidence="1">
    <location>
        <begin position="1"/>
        <end position="50"/>
    </location>
</feature>
<dbReference type="EMBL" id="KN837110">
    <property type="protein sequence ID" value="KIJ45837.1"/>
    <property type="molecule type" value="Genomic_DNA"/>
</dbReference>
<evidence type="ECO:0000256" key="1">
    <source>
        <dbReference type="SAM" id="MobiDB-lite"/>
    </source>
</evidence>
<proteinExistence type="predicted"/>
<accession>A0A0C9VTC6</accession>
<reference evidence="3 4" key="1">
    <citation type="submission" date="2014-06" db="EMBL/GenBank/DDBJ databases">
        <title>Evolutionary Origins and Diversification of the Mycorrhizal Mutualists.</title>
        <authorList>
            <consortium name="DOE Joint Genome Institute"/>
            <consortium name="Mycorrhizal Genomics Consortium"/>
            <person name="Kohler A."/>
            <person name="Kuo A."/>
            <person name="Nagy L.G."/>
            <person name="Floudas D."/>
            <person name="Copeland A."/>
            <person name="Barry K.W."/>
            <person name="Cichocki N."/>
            <person name="Veneault-Fourrey C."/>
            <person name="LaButti K."/>
            <person name="Lindquist E.A."/>
            <person name="Lipzen A."/>
            <person name="Lundell T."/>
            <person name="Morin E."/>
            <person name="Murat C."/>
            <person name="Riley R."/>
            <person name="Ohm R."/>
            <person name="Sun H."/>
            <person name="Tunlid A."/>
            <person name="Henrissat B."/>
            <person name="Grigoriev I.V."/>
            <person name="Hibbett D.S."/>
            <person name="Martin F."/>
        </authorList>
    </citation>
    <scope>NUCLEOTIDE SEQUENCE [LARGE SCALE GENOMIC DNA]</scope>
    <source>
        <strain evidence="3 4">SS14</strain>
    </source>
</reference>
<dbReference type="Proteomes" id="UP000054279">
    <property type="component" value="Unassembled WGS sequence"/>
</dbReference>
<keyword evidence="2" id="KW-0472">Membrane</keyword>
<dbReference type="HOGENOM" id="CLU_1595612_0_0_1"/>
<feature type="transmembrane region" description="Helical" evidence="2">
    <location>
        <begin position="109"/>
        <end position="137"/>
    </location>
</feature>
<protein>
    <submittedName>
        <fullName evidence="3">Uncharacterized protein</fullName>
    </submittedName>
</protein>
<name>A0A0C9VTC6_SPHS4</name>
<keyword evidence="4" id="KW-1185">Reference proteome</keyword>
<organism evidence="3 4">
    <name type="scientific">Sphaerobolus stellatus (strain SS14)</name>
    <dbReference type="NCBI Taxonomy" id="990650"/>
    <lineage>
        <taxon>Eukaryota</taxon>
        <taxon>Fungi</taxon>
        <taxon>Dikarya</taxon>
        <taxon>Basidiomycota</taxon>
        <taxon>Agaricomycotina</taxon>
        <taxon>Agaricomycetes</taxon>
        <taxon>Phallomycetidae</taxon>
        <taxon>Geastrales</taxon>
        <taxon>Sphaerobolaceae</taxon>
        <taxon>Sphaerobolus</taxon>
    </lineage>
</organism>
<evidence type="ECO:0000256" key="2">
    <source>
        <dbReference type="SAM" id="Phobius"/>
    </source>
</evidence>
<gene>
    <name evidence="3" type="ORF">M422DRAFT_250622</name>
</gene>
<sequence>MSKAPEMAQVEEHNDLETAPLLGSNDQFADPPSPEITASPALETNREDQFATREAQIQLPESNDEKETVNAGPQSRFQQFWRKRTAAFRHETFSSSFTHTLQNGIGKPFLVIITTPFALLAGLVTILGGFFASLGLIMCTAGKLLMKLTVQFRSAERIPLRDVANIV</sequence>
<evidence type="ECO:0000313" key="3">
    <source>
        <dbReference type="EMBL" id="KIJ45837.1"/>
    </source>
</evidence>
<keyword evidence="2" id="KW-1133">Transmembrane helix</keyword>
<keyword evidence="2" id="KW-0812">Transmembrane</keyword>
<evidence type="ECO:0000313" key="4">
    <source>
        <dbReference type="Proteomes" id="UP000054279"/>
    </source>
</evidence>
<dbReference type="AlphaFoldDB" id="A0A0C9VTC6"/>